<keyword evidence="2" id="KW-1185">Reference proteome</keyword>
<proteinExistence type="predicted"/>
<organism evidence="1 2">
    <name type="scientific">Rhizopus delemar (strain RA 99-880 / ATCC MYA-4621 / FGSC 9543 / NRRL 43880)</name>
    <name type="common">Mucormycosis agent</name>
    <name type="synonym">Rhizopus arrhizus var. delemar</name>
    <dbReference type="NCBI Taxonomy" id="246409"/>
    <lineage>
        <taxon>Eukaryota</taxon>
        <taxon>Fungi</taxon>
        <taxon>Fungi incertae sedis</taxon>
        <taxon>Mucoromycota</taxon>
        <taxon>Mucoromycotina</taxon>
        <taxon>Mucoromycetes</taxon>
        <taxon>Mucorales</taxon>
        <taxon>Mucorineae</taxon>
        <taxon>Rhizopodaceae</taxon>
        <taxon>Rhizopus</taxon>
    </lineage>
</organism>
<dbReference type="RefSeq" id="XP_067511352.1">
    <property type="nucleotide sequence ID" value="XM_067655251.1"/>
</dbReference>
<gene>
    <name evidence="1" type="ORF">RO3G_00660</name>
</gene>
<evidence type="ECO:0000313" key="1">
    <source>
        <dbReference type="EMBL" id="EIE75956.1"/>
    </source>
</evidence>
<dbReference type="InParanoid" id="I1BIC6"/>
<dbReference type="EMBL" id="CH476732">
    <property type="protein sequence ID" value="EIE75956.1"/>
    <property type="molecule type" value="Genomic_DNA"/>
</dbReference>
<name>I1BIC6_RHIO9</name>
<reference evidence="1 2" key="1">
    <citation type="journal article" date="2009" name="PLoS Genet.">
        <title>Genomic analysis of the basal lineage fungus Rhizopus oryzae reveals a whole-genome duplication.</title>
        <authorList>
            <person name="Ma L.-J."/>
            <person name="Ibrahim A.S."/>
            <person name="Skory C."/>
            <person name="Grabherr M.G."/>
            <person name="Burger G."/>
            <person name="Butler M."/>
            <person name="Elias M."/>
            <person name="Idnurm A."/>
            <person name="Lang B.F."/>
            <person name="Sone T."/>
            <person name="Abe A."/>
            <person name="Calvo S.E."/>
            <person name="Corrochano L.M."/>
            <person name="Engels R."/>
            <person name="Fu J."/>
            <person name="Hansberg W."/>
            <person name="Kim J.-M."/>
            <person name="Kodira C.D."/>
            <person name="Koehrsen M.J."/>
            <person name="Liu B."/>
            <person name="Miranda-Saavedra D."/>
            <person name="O'Leary S."/>
            <person name="Ortiz-Castellanos L."/>
            <person name="Poulter R."/>
            <person name="Rodriguez-Romero J."/>
            <person name="Ruiz-Herrera J."/>
            <person name="Shen Y.-Q."/>
            <person name="Zeng Q."/>
            <person name="Galagan J."/>
            <person name="Birren B.W."/>
            <person name="Cuomo C.A."/>
            <person name="Wickes B.L."/>
        </authorList>
    </citation>
    <scope>NUCLEOTIDE SEQUENCE [LARGE SCALE GENOMIC DNA]</scope>
    <source>
        <strain evidence="2">RA 99-880 / ATCC MYA-4621 / FGSC 9543 / NRRL 43880</strain>
    </source>
</reference>
<sequence length="58" mass="6707">MSLYKVVCGVIDIIDVVNLSSNKQLQYQLKNSIQVNHNLYVATQISQAFERCLKRMTF</sequence>
<evidence type="ECO:0000313" key="2">
    <source>
        <dbReference type="Proteomes" id="UP000009138"/>
    </source>
</evidence>
<dbReference type="Proteomes" id="UP000009138">
    <property type="component" value="Unassembled WGS sequence"/>
</dbReference>
<dbReference type="VEuPathDB" id="FungiDB:RO3G_00660"/>
<dbReference type="AlphaFoldDB" id="I1BIC6"/>
<dbReference type="GeneID" id="93607632"/>
<accession>I1BIC6</accession>
<protein>
    <submittedName>
        <fullName evidence="1">Uncharacterized protein</fullName>
    </submittedName>
</protein>